<dbReference type="CDD" id="cd22343">
    <property type="entry name" value="PDDEXK_lambda_exonuclease-like"/>
    <property type="match status" value="1"/>
</dbReference>
<dbReference type="Pfam" id="PF09588">
    <property type="entry name" value="YqaJ"/>
    <property type="match status" value="1"/>
</dbReference>
<keyword evidence="2" id="KW-0269">Exonuclease</keyword>
<dbReference type="InterPro" id="IPR011604">
    <property type="entry name" value="PDDEXK-like_dom_sf"/>
</dbReference>
<sequence>MPPIIIDTFDQRSPEWMAARAGNPGASSVSKIITSTGQISKQRDEYLYQLAGEAITGKCEEGFQSQAMLQGSEREEAARALFEMIYGVEVRQVALVYKDEFKLFHCSPDGLVGENAVLELKNPLLKTHVRYLLDGKLPSDYFGQCQMSLYVTEREICYFMSAYEGMPPLIIEVRRDEVFIGKLAKALSDFAADLILTVRRLEALR</sequence>
<dbReference type="EMBL" id="MT144276">
    <property type="protein sequence ID" value="QJA51603.1"/>
    <property type="molecule type" value="Genomic_DNA"/>
</dbReference>
<dbReference type="InterPro" id="IPR011335">
    <property type="entry name" value="Restrct_endonuc-II-like"/>
</dbReference>
<name>A0A6H1ZUJ8_9ZZZZ</name>
<dbReference type="GO" id="GO:0004527">
    <property type="term" value="F:exonuclease activity"/>
    <property type="evidence" value="ECO:0007669"/>
    <property type="project" value="UniProtKB-KW"/>
</dbReference>
<organism evidence="2">
    <name type="scientific">viral metagenome</name>
    <dbReference type="NCBI Taxonomy" id="1070528"/>
    <lineage>
        <taxon>unclassified sequences</taxon>
        <taxon>metagenomes</taxon>
        <taxon>organismal metagenomes</taxon>
    </lineage>
</organism>
<gene>
    <name evidence="2" type="ORF">TM448A02218_0014</name>
</gene>
<keyword evidence="2" id="KW-0540">Nuclease</keyword>
<reference evidence="2" key="1">
    <citation type="submission" date="2020-03" db="EMBL/GenBank/DDBJ databases">
        <title>The deep terrestrial virosphere.</title>
        <authorList>
            <person name="Holmfeldt K."/>
            <person name="Nilsson E."/>
            <person name="Simone D."/>
            <person name="Lopez-Fernandez M."/>
            <person name="Wu X."/>
            <person name="de Brujin I."/>
            <person name="Lundin D."/>
            <person name="Andersson A."/>
            <person name="Bertilsson S."/>
            <person name="Dopson M."/>
        </authorList>
    </citation>
    <scope>NUCLEOTIDE SEQUENCE</scope>
    <source>
        <strain evidence="2">TM448A02218</strain>
    </source>
</reference>
<dbReference type="PANTHER" id="PTHR46609:SF6">
    <property type="entry name" value="EXONUCLEASE, PHAGE-TYPE_RECB, C-TERMINAL DOMAIN-CONTAINING PROTEIN-RELATED"/>
    <property type="match status" value="1"/>
</dbReference>
<evidence type="ECO:0000259" key="1">
    <source>
        <dbReference type="Pfam" id="PF09588"/>
    </source>
</evidence>
<protein>
    <submittedName>
        <fullName evidence="2">Putative exonuclease</fullName>
    </submittedName>
</protein>
<dbReference type="InterPro" id="IPR051703">
    <property type="entry name" value="NF-kappa-B_Signaling_Reg"/>
</dbReference>
<dbReference type="SUPFAM" id="SSF52980">
    <property type="entry name" value="Restriction endonuclease-like"/>
    <property type="match status" value="1"/>
</dbReference>
<feature type="domain" description="YqaJ viral recombinase" evidence="1">
    <location>
        <begin position="15"/>
        <end position="154"/>
    </location>
</feature>
<accession>A0A6H1ZUJ8</accession>
<dbReference type="InterPro" id="IPR019080">
    <property type="entry name" value="YqaJ_viral_recombinase"/>
</dbReference>
<proteinExistence type="predicted"/>
<evidence type="ECO:0000313" key="2">
    <source>
        <dbReference type="EMBL" id="QJA51603.1"/>
    </source>
</evidence>
<dbReference type="PANTHER" id="PTHR46609">
    <property type="entry name" value="EXONUCLEASE, PHAGE-TYPE/RECB, C-TERMINAL DOMAIN-CONTAINING PROTEIN"/>
    <property type="match status" value="1"/>
</dbReference>
<dbReference type="AlphaFoldDB" id="A0A6H1ZUJ8"/>
<keyword evidence="2" id="KW-0378">Hydrolase</keyword>
<dbReference type="Gene3D" id="3.90.320.10">
    <property type="match status" value="1"/>
</dbReference>